<evidence type="ECO:0000256" key="1">
    <source>
        <dbReference type="ARBA" id="ARBA00022490"/>
    </source>
</evidence>
<dbReference type="Proteomes" id="UP001500454">
    <property type="component" value="Unassembled WGS sequence"/>
</dbReference>
<dbReference type="InterPro" id="IPR023774">
    <property type="entry name" value="Put_metal_dep_hydrolase_YfiT"/>
</dbReference>
<evidence type="ECO:0000256" key="3">
    <source>
        <dbReference type="ARBA" id="ARBA00022801"/>
    </source>
</evidence>
<keyword evidence="6" id="KW-0808">Transferase</keyword>
<accession>A0ABP8IYB2</accession>
<keyword evidence="2" id="KW-0479">Metal-binding</keyword>
<dbReference type="Pfam" id="PF12867">
    <property type="entry name" value="DinB_2"/>
    <property type="match status" value="1"/>
</dbReference>
<dbReference type="GO" id="GO:0016740">
    <property type="term" value="F:transferase activity"/>
    <property type="evidence" value="ECO:0007669"/>
    <property type="project" value="UniProtKB-KW"/>
</dbReference>
<evidence type="ECO:0000256" key="4">
    <source>
        <dbReference type="ARBA" id="ARBA00022833"/>
    </source>
</evidence>
<name>A0ABP8IYB2_9BACT</name>
<keyword evidence="4" id="KW-0862">Zinc</keyword>
<evidence type="ECO:0000313" key="7">
    <source>
        <dbReference type="Proteomes" id="UP001500454"/>
    </source>
</evidence>
<dbReference type="Gene3D" id="1.20.120.450">
    <property type="entry name" value="dinb family like domain"/>
    <property type="match status" value="1"/>
</dbReference>
<organism evidence="6 7">
    <name type="scientific">Hymenobacter koreensis</name>
    <dbReference type="NCBI Taxonomy" id="1084523"/>
    <lineage>
        <taxon>Bacteria</taxon>
        <taxon>Pseudomonadati</taxon>
        <taxon>Bacteroidota</taxon>
        <taxon>Cytophagia</taxon>
        <taxon>Cytophagales</taxon>
        <taxon>Hymenobacteraceae</taxon>
        <taxon>Hymenobacter</taxon>
    </lineage>
</organism>
<protein>
    <submittedName>
        <fullName evidence="6">Bacillithiol transferase BstA</fullName>
    </submittedName>
</protein>
<gene>
    <name evidence="6" type="primary">bstA_2</name>
    <name evidence="6" type="ORF">GCM10023186_17930</name>
</gene>
<keyword evidence="1" id="KW-0963">Cytoplasm</keyword>
<dbReference type="InterPro" id="IPR024775">
    <property type="entry name" value="DinB-like"/>
</dbReference>
<reference evidence="7" key="1">
    <citation type="journal article" date="2019" name="Int. J. Syst. Evol. Microbiol.">
        <title>The Global Catalogue of Microorganisms (GCM) 10K type strain sequencing project: providing services to taxonomists for standard genome sequencing and annotation.</title>
        <authorList>
            <consortium name="The Broad Institute Genomics Platform"/>
            <consortium name="The Broad Institute Genome Sequencing Center for Infectious Disease"/>
            <person name="Wu L."/>
            <person name="Ma J."/>
        </authorList>
    </citation>
    <scope>NUCLEOTIDE SEQUENCE [LARGE SCALE GENOMIC DNA]</scope>
    <source>
        <strain evidence="7">JCM 17924</strain>
    </source>
</reference>
<dbReference type="EMBL" id="BAABHA010000004">
    <property type="protein sequence ID" value="GAA4380006.1"/>
    <property type="molecule type" value="Genomic_DNA"/>
</dbReference>
<dbReference type="HAMAP" id="MF_01256">
    <property type="entry name" value="YfiT_hydrol"/>
    <property type="match status" value="1"/>
</dbReference>
<dbReference type="NCBIfam" id="NF009807">
    <property type="entry name" value="PRK13291.1"/>
    <property type="match status" value="1"/>
</dbReference>
<proteinExistence type="inferred from homology"/>
<sequence length="195" mass="22709">MLDLRHFPTYQLLLLSMETDETLRYPIGHYTLPEQPLTAAERAAYLQQLMQLPTELRQALDGLNEIQFETPYRPGGWTVRQVLHHLPDSHLNSYTRFRLALTEDNPTIKPYDEAGWAQLPDVAIVPPDVSLILLDALHARWVVLCSQLTDAQWLRTWYHPGMQQTVRLDQALVMYAWHGKHHVAHITSLRKRMGW</sequence>
<comment type="caution">
    <text evidence="6">The sequence shown here is derived from an EMBL/GenBank/DDBJ whole genome shotgun (WGS) entry which is preliminary data.</text>
</comment>
<evidence type="ECO:0000259" key="5">
    <source>
        <dbReference type="Pfam" id="PF12867"/>
    </source>
</evidence>
<dbReference type="InterPro" id="IPR034660">
    <property type="entry name" value="DinB/YfiT-like"/>
</dbReference>
<dbReference type="SUPFAM" id="SSF109854">
    <property type="entry name" value="DinB/YfiT-like putative metalloenzymes"/>
    <property type="match status" value="1"/>
</dbReference>
<evidence type="ECO:0000256" key="2">
    <source>
        <dbReference type="ARBA" id="ARBA00022723"/>
    </source>
</evidence>
<keyword evidence="3" id="KW-0378">Hydrolase</keyword>
<evidence type="ECO:0000313" key="6">
    <source>
        <dbReference type="EMBL" id="GAA4380006.1"/>
    </source>
</evidence>
<keyword evidence="7" id="KW-1185">Reference proteome</keyword>
<feature type="domain" description="DinB-like" evidence="5">
    <location>
        <begin position="49"/>
        <end position="186"/>
    </location>
</feature>